<reference evidence="5" key="1">
    <citation type="submission" date="2023-07" db="EMBL/GenBank/DDBJ databases">
        <title>A draft genome of Kazachstania heterogenica Y-27499.</title>
        <authorList>
            <person name="Donic C."/>
            <person name="Kralova J.S."/>
            <person name="Fidel L."/>
            <person name="Ben-Dor S."/>
            <person name="Jung S."/>
        </authorList>
    </citation>
    <scope>NUCLEOTIDE SEQUENCE [LARGE SCALE GENOMIC DNA]</scope>
    <source>
        <strain evidence="5">Y27499</strain>
    </source>
</reference>
<feature type="domain" description="Bul1 C-terminal" evidence="3">
    <location>
        <begin position="865"/>
        <end position="1034"/>
    </location>
</feature>
<dbReference type="Pfam" id="PF04426">
    <property type="entry name" value="Bul1_C"/>
    <property type="match status" value="1"/>
</dbReference>
<feature type="compositionally biased region" description="Low complexity" evidence="1">
    <location>
        <begin position="11"/>
        <end position="24"/>
    </location>
</feature>
<feature type="compositionally biased region" description="Low complexity" evidence="1">
    <location>
        <begin position="730"/>
        <end position="753"/>
    </location>
</feature>
<feature type="region of interest" description="Disordered" evidence="1">
    <location>
        <begin position="678"/>
        <end position="711"/>
    </location>
</feature>
<dbReference type="Pfam" id="PF04425">
    <property type="entry name" value="Bul1_N"/>
    <property type="match status" value="1"/>
</dbReference>
<comment type="caution">
    <text evidence="4">The sequence shown here is derived from an EMBL/GenBank/DDBJ whole genome shotgun (WGS) entry which is preliminary data.</text>
</comment>
<dbReference type="InterPro" id="IPR007519">
    <property type="entry name" value="Bul1_N"/>
</dbReference>
<sequence length="1100" mass="124630">MRDNDTGSLQSNLPNNTNNIHNINNNSASIQYATTNLRRPKLVASRTETSIPHQRASKSLLAASSKLLRPIKTGNNHSNNHDAITNNIKEIKAASTSNLMKLGRSELTRGFRDIAVPIEDPIDFNPNLFNISNNSSSNSFTNQNHSTNSSYINILVNPNSVNTYTYGSNIDLSMKHNSDISDNGNDTFVNNNCQDSNNNFSSIKNNDFNQVNRSTAYVDAESLLVDVLPSFEMYNALHRHIPQGNVDPDRHDFPPTYHEQEENVQPNHLHIGAETPFTDNLQSLNTVRYTISNDSPFQDDLNDSDNINIEKLYSLPKLTTSPIDIDIRITKNAAKPHTAKYEEQSMLKEYTNGDIIHGYCIISNHSSHKIKYEMFYVTLEGYISLIDRNEGKRTVKRFLRMVDLSASWSYTDIDVSSGINYTPGERDLYDGTHIGLTNNRTLEPHTKYKKFFMFKLPQQLLDVTCKHEHYSHCLLPPSFGIDKFKNHFKYSGIKINSVLGCGHMGIKGSPILTNDLSNDDMSINYTIDARIVGKDMKTQKLNLLKEKEFNLRIIPFGFTATYASNNNDNSDNMRIQRQLKDLQKLIEERLSALEKIFKKLGLNEPITNSDVHGTDVSGTFDMNTELDSQEILRRKLDQLHVNNRLDDNNYDLSRIKNMSPKANTVEAEISYRYKSRNGKHLSTVKPSISPKNSSNSISTLSKSKSKSRTSTPHIANGFFSTLLGSSSTSSSLSSSYTPSTSSLSLGLSTSTKKSSIDIQRSKGKNYQSNTSNNNDNNNNDNRLMVHDTVTNEHSKHSKSANDTIILSTKDKFSSSTKQKHIISTNHSKENAGLIVLTASIPKQALPYTAPSLLRKSNKFELKNKHDQENWIRLMELVLEEEKTPLKEIPIKLTCILSNNSLPHEPPRVQSISTQLIVITGVSHNSISIKLNTKILMNKEKCDDIKALFKSYRDKIIKYKSKFNENVDKLNELFNIGRTVTTARELQFKDFISPLMLSDIDSIINLEIQRVEINDIFKKQIIDPNNPELEWRTKEDSSNTEFESILKVNLDFNQNVSETIIPNFETCLCCRFYCIRVHVKFDNHIGATHIDIPVNVKKFNL</sequence>
<evidence type="ECO:0000313" key="4">
    <source>
        <dbReference type="EMBL" id="KAK5780211.1"/>
    </source>
</evidence>
<accession>A0AAN7ZXZ6</accession>
<dbReference type="InterPro" id="IPR039634">
    <property type="entry name" value="Bul1-like"/>
</dbReference>
<evidence type="ECO:0000259" key="3">
    <source>
        <dbReference type="Pfam" id="PF04426"/>
    </source>
</evidence>
<dbReference type="InterPro" id="IPR022794">
    <property type="entry name" value="Bul1_C"/>
</dbReference>
<evidence type="ECO:0000313" key="5">
    <source>
        <dbReference type="Proteomes" id="UP001306508"/>
    </source>
</evidence>
<feature type="domain" description="Bul1 N-terminal" evidence="2">
    <location>
        <begin position="206"/>
        <end position="619"/>
    </location>
</feature>
<organism evidence="4 5">
    <name type="scientific">Arxiozyma heterogenica</name>
    <dbReference type="NCBI Taxonomy" id="278026"/>
    <lineage>
        <taxon>Eukaryota</taxon>
        <taxon>Fungi</taxon>
        <taxon>Dikarya</taxon>
        <taxon>Ascomycota</taxon>
        <taxon>Saccharomycotina</taxon>
        <taxon>Saccharomycetes</taxon>
        <taxon>Saccharomycetales</taxon>
        <taxon>Saccharomycetaceae</taxon>
        <taxon>Arxiozyma</taxon>
    </lineage>
</organism>
<feature type="compositionally biased region" description="Low complexity" evidence="1">
    <location>
        <begin position="685"/>
        <end position="702"/>
    </location>
</feature>
<dbReference type="AlphaFoldDB" id="A0AAN7ZXZ6"/>
<evidence type="ECO:0000259" key="2">
    <source>
        <dbReference type="Pfam" id="PF04425"/>
    </source>
</evidence>
<gene>
    <name evidence="4" type="ORF">RI543_002756</name>
</gene>
<evidence type="ECO:0000256" key="1">
    <source>
        <dbReference type="SAM" id="MobiDB-lite"/>
    </source>
</evidence>
<dbReference type="PANTHER" id="PTHR31904">
    <property type="entry name" value="BYPASS OF STOP CODON PROTEIN 5-RELATED"/>
    <property type="match status" value="1"/>
</dbReference>
<feature type="compositionally biased region" description="Low complexity" evidence="1">
    <location>
        <begin position="772"/>
        <end position="781"/>
    </location>
</feature>
<evidence type="ECO:0008006" key="6">
    <source>
        <dbReference type="Google" id="ProtNLM"/>
    </source>
</evidence>
<feature type="compositionally biased region" description="Polar residues" evidence="1">
    <location>
        <begin position="1"/>
        <end position="10"/>
    </location>
</feature>
<name>A0AAN7ZXZ6_9SACH</name>
<proteinExistence type="predicted"/>
<dbReference type="Proteomes" id="UP001306508">
    <property type="component" value="Unassembled WGS sequence"/>
</dbReference>
<keyword evidence="5" id="KW-1185">Reference proteome</keyword>
<feature type="region of interest" description="Disordered" evidence="1">
    <location>
        <begin position="1"/>
        <end position="24"/>
    </location>
</feature>
<protein>
    <recommendedName>
        <fullName evidence="6">BUL2</fullName>
    </recommendedName>
</protein>
<dbReference type="EMBL" id="JAWIZZ010000045">
    <property type="protein sequence ID" value="KAK5780211.1"/>
    <property type="molecule type" value="Genomic_DNA"/>
</dbReference>
<dbReference type="PANTHER" id="PTHR31904:SF1">
    <property type="entry name" value="BYPASS OF STOP CODON PROTEIN 5-RELATED"/>
    <property type="match status" value="1"/>
</dbReference>
<feature type="region of interest" description="Disordered" evidence="1">
    <location>
        <begin position="730"/>
        <end position="783"/>
    </location>
</feature>